<keyword evidence="1" id="KW-1133">Transmembrane helix</keyword>
<evidence type="ECO:0000313" key="2">
    <source>
        <dbReference type="EMBL" id="MQM14546.1"/>
    </source>
</evidence>
<proteinExistence type="predicted"/>
<keyword evidence="1" id="KW-0472">Membrane</keyword>
<organism evidence="2 3">
    <name type="scientific">Colocasia esculenta</name>
    <name type="common">Wild taro</name>
    <name type="synonym">Arum esculentum</name>
    <dbReference type="NCBI Taxonomy" id="4460"/>
    <lineage>
        <taxon>Eukaryota</taxon>
        <taxon>Viridiplantae</taxon>
        <taxon>Streptophyta</taxon>
        <taxon>Embryophyta</taxon>
        <taxon>Tracheophyta</taxon>
        <taxon>Spermatophyta</taxon>
        <taxon>Magnoliopsida</taxon>
        <taxon>Liliopsida</taxon>
        <taxon>Araceae</taxon>
        <taxon>Aroideae</taxon>
        <taxon>Colocasieae</taxon>
        <taxon>Colocasia</taxon>
    </lineage>
</organism>
<evidence type="ECO:0000313" key="3">
    <source>
        <dbReference type="Proteomes" id="UP000652761"/>
    </source>
</evidence>
<sequence length="173" mass="19421">MVLGLDLDMTCLDGLLAMDLNWGLPCWLIGYGLRLGFEIAYLCGLLAVVLKFGFDKAYLCGYLDGLWLHLVFGFDIHPEIGYGFELNLAYLCGFLAMDLKFGFGFEYGLPCWLIGYGLRLGFEIAYLCGLLAVVLKFGFDKAYLCGYLDGLWLHLVFGFDIHPEIGYGFELNL</sequence>
<feature type="transmembrane region" description="Helical" evidence="1">
    <location>
        <begin position="120"/>
        <end position="139"/>
    </location>
</feature>
<keyword evidence="3" id="KW-1185">Reference proteome</keyword>
<feature type="non-terminal residue" evidence="2">
    <location>
        <position position="1"/>
    </location>
</feature>
<evidence type="ECO:0000256" key="1">
    <source>
        <dbReference type="SAM" id="Phobius"/>
    </source>
</evidence>
<name>A0A843X135_COLES</name>
<comment type="caution">
    <text evidence="2">The sequence shown here is derived from an EMBL/GenBank/DDBJ whole genome shotgun (WGS) entry which is preliminary data.</text>
</comment>
<protein>
    <submittedName>
        <fullName evidence="2">Uncharacterized protein</fullName>
    </submittedName>
</protein>
<gene>
    <name evidence="2" type="ORF">Taro_047479</name>
</gene>
<feature type="transmembrane region" description="Helical" evidence="1">
    <location>
        <begin position="28"/>
        <end position="50"/>
    </location>
</feature>
<reference evidence="2" key="1">
    <citation type="submission" date="2017-07" db="EMBL/GenBank/DDBJ databases">
        <title>Taro Niue Genome Assembly and Annotation.</title>
        <authorList>
            <person name="Atibalentja N."/>
            <person name="Keating K."/>
            <person name="Fields C.J."/>
        </authorList>
    </citation>
    <scope>NUCLEOTIDE SEQUENCE</scope>
    <source>
        <strain evidence="2">Niue_2</strain>
        <tissue evidence="2">Leaf</tissue>
    </source>
</reference>
<dbReference type="AlphaFoldDB" id="A0A843X135"/>
<dbReference type="Proteomes" id="UP000652761">
    <property type="component" value="Unassembled WGS sequence"/>
</dbReference>
<accession>A0A843X135</accession>
<dbReference type="EMBL" id="NMUH01006136">
    <property type="protein sequence ID" value="MQM14546.1"/>
    <property type="molecule type" value="Genomic_DNA"/>
</dbReference>
<keyword evidence="1" id="KW-0812">Transmembrane</keyword>